<accession>A0ABQ5KKN5</accession>
<protein>
    <submittedName>
        <fullName evidence="5">Multi-domain containing protein</fullName>
    </submittedName>
</protein>
<name>A0ABQ5KKN5_9EUKA</name>
<evidence type="ECO:0000313" key="5">
    <source>
        <dbReference type="EMBL" id="GKT31495.1"/>
    </source>
</evidence>
<dbReference type="Pfam" id="PF12781">
    <property type="entry name" value="AAA_9"/>
    <property type="match status" value="1"/>
</dbReference>
<evidence type="ECO:0000259" key="3">
    <source>
        <dbReference type="Pfam" id="PF18198"/>
    </source>
</evidence>
<dbReference type="Gene3D" id="6.10.140.1060">
    <property type="match status" value="1"/>
</dbReference>
<gene>
    <name evidence="5" type="ORF">ADUPG1_005918</name>
</gene>
<dbReference type="Pfam" id="PF18198">
    <property type="entry name" value="AAA_lid_11"/>
    <property type="match status" value="1"/>
</dbReference>
<evidence type="ECO:0000256" key="1">
    <source>
        <dbReference type="SAM" id="Coils"/>
    </source>
</evidence>
<evidence type="ECO:0000313" key="6">
    <source>
        <dbReference type="Proteomes" id="UP001057375"/>
    </source>
</evidence>
<organism evidence="5 6">
    <name type="scientific">Aduncisulcus paluster</name>
    <dbReference type="NCBI Taxonomy" id="2918883"/>
    <lineage>
        <taxon>Eukaryota</taxon>
        <taxon>Metamonada</taxon>
        <taxon>Carpediemonas-like organisms</taxon>
        <taxon>Aduncisulcus</taxon>
    </lineage>
</organism>
<dbReference type="Gene3D" id="1.10.8.720">
    <property type="entry name" value="Region D6 of dynein motor"/>
    <property type="match status" value="1"/>
</dbReference>
<dbReference type="InterPro" id="IPR042219">
    <property type="entry name" value="AAA_lid_11_sf"/>
</dbReference>
<feature type="domain" description="Dynein heavy chain AAA lid" evidence="3">
    <location>
        <begin position="882"/>
        <end position="981"/>
    </location>
</feature>
<dbReference type="Pfam" id="PF18199">
    <property type="entry name" value="Dynein_C"/>
    <property type="match status" value="1"/>
</dbReference>
<comment type="caution">
    <text evidence="5">The sequence shown here is derived from an EMBL/GenBank/DDBJ whole genome shotgun (WGS) entry which is preliminary data.</text>
</comment>
<dbReference type="PANTHER" id="PTHR10676">
    <property type="entry name" value="DYNEIN HEAVY CHAIN FAMILY PROTEIN"/>
    <property type="match status" value="1"/>
</dbReference>
<dbReference type="Gene3D" id="3.40.50.300">
    <property type="entry name" value="P-loop containing nucleotide triphosphate hydrolases"/>
    <property type="match status" value="1"/>
</dbReference>
<dbReference type="Gene3D" id="1.10.8.1220">
    <property type="match status" value="1"/>
</dbReference>
<dbReference type="Gene3D" id="1.20.920.20">
    <property type="match status" value="1"/>
</dbReference>
<feature type="domain" description="Dynein heavy chain C-terminal" evidence="4">
    <location>
        <begin position="1185"/>
        <end position="1366"/>
    </location>
</feature>
<dbReference type="InterPro" id="IPR026983">
    <property type="entry name" value="DHC"/>
</dbReference>
<feature type="coiled-coil region" evidence="1">
    <location>
        <begin position="7"/>
        <end position="62"/>
    </location>
</feature>
<feature type="domain" description="Dynein heavy chain ATP-binding dynein motor region" evidence="2">
    <location>
        <begin position="192"/>
        <end position="406"/>
    </location>
</feature>
<evidence type="ECO:0000259" key="4">
    <source>
        <dbReference type="Pfam" id="PF18199"/>
    </source>
</evidence>
<dbReference type="EMBL" id="BQXS01009686">
    <property type="protein sequence ID" value="GKT31495.1"/>
    <property type="molecule type" value="Genomic_DNA"/>
</dbReference>
<keyword evidence="6" id="KW-1185">Reference proteome</keyword>
<dbReference type="InterPro" id="IPR035706">
    <property type="entry name" value="AAA_9"/>
</dbReference>
<dbReference type="Proteomes" id="UP001057375">
    <property type="component" value="Unassembled WGS sequence"/>
</dbReference>
<keyword evidence="1" id="KW-0175">Coiled coil</keyword>
<evidence type="ECO:0000259" key="2">
    <source>
        <dbReference type="Pfam" id="PF12781"/>
    </source>
</evidence>
<feature type="non-terminal residue" evidence="5">
    <location>
        <position position="1"/>
    </location>
</feature>
<reference evidence="5" key="1">
    <citation type="submission" date="2022-03" db="EMBL/GenBank/DDBJ databases">
        <title>Draft genome sequence of Aduncisulcus paluster, a free-living microaerophilic Fornicata.</title>
        <authorList>
            <person name="Yuyama I."/>
            <person name="Kume K."/>
            <person name="Tamura T."/>
            <person name="Inagaki Y."/>
            <person name="Hashimoto T."/>
        </authorList>
    </citation>
    <scope>NUCLEOTIDE SEQUENCE</scope>
    <source>
        <strain evidence="5">NY0171</strain>
    </source>
</reference>
<sequence>RSSRQRLGEIEVELDKLTKRQKLLQNSFKEKTTVAAEMRAELKVVEEKLQSASSLLSKLASEEKRWGIQAERSSKRLMKLSLYGSMCSCYDIFLTSIPQQMRDSLLQRWCLVIEKSIFGMDSVESSFLAETLSEWSYSTSSYRTLTSLGLPQFIRTGVFSLIPHVLPDGPHKSSDLLQSLVDSSVQLPHLLQRVACVVDPSLSAVPFLRTTLESCEGDMVEVSSSDEQGNPQQREQFIRIVELAVRFGKILLVNIDSDTFPTVLLPILYHCGAIYTSSLNTQSIVCEGGVMIGGRMTIVDQSFRLVIVTKNMDAFMKLPRAVTCMCGVYLFSVSQSGVTGRLVDRAVSIKSPDINEKLQKTTEEQQERSALLESLELQLLEVLQNTKGSLLDNLSLVSTLDTVKERVLQVEKVQEESEQVKLQLEKGKDKYRPLAQFAAELYMCLSSLSSLSPLHVFPFPSFLSLFSECLSSSNPQKHLSCAVRVWVERCTQTRDLLSVRLMLLRNCKPQLFSVAEEEEKNILWRCLCEESDSGMPSSPSITSPTSSVSSGASNMASALSAFTWAPSQLLTSLSEALSLLPKSILSALSLSSPLWHGWYESEDAHILENTPTQCHGILRRYPGLMLVLLRWLRPDKLDVFVEMLCDDEIDFEKELGIGVWKCDQLLLTNSKRRHEQKMISLPPLASAPDTPLLLSLSSGASPQAELSSMSSGNSIPLVVVSSQQQSVDKLINGGIRRSVREGAILWLRGAHLMDDVALVRVVKVVKEEVDKEVERRSMEKGGSGGFTLGDKGTDRVVDVELRYQIMQQLPFRFVITTESCSVNHEVLSHCICVHLSPPPGVQHAISRSLSVIDSTISEVWTSNMDEELSNPNALSATILPQICSLICVLFSVVMERTRFLPLGWRKNYDYGNVDLISACKLSLLYFNEIEKEGKGEIRLKNLRQYLLHTIFGSKLDDRNDMLVLKYLISVVLRDSSISDAVSSVIGSKASDSSPYALTFLSKPPPSTTLSKYGYDGSQRYYSSITHRYNPIHVLSLPPHTERGMKGNVAERAVKYVGGGGFGSAMKGTGEGIRKCRAVVARLASVHSLLSKVKVDSILMRLCQKENIVDPLMSFAHSELTYLYGIYSQIFKDVKVIMNVYAIKNDILSSVSSSEASSLASSSPGASGSSQGSDNEEQQEGRAHIVFTCLSEGSVPKEWVKLWPQPPVVEQGDTSVPLHVPVLSPASFIHTLGKCILNICNIARDKNPSSFCLASLPHPRGFIDAMVQRAARLMHEPLDNVQACLFHPLLEKEAEKIQERYSSLAPILSLVNSFILIGCKSEGGSIVLGEGGDLMKDVKLFFMRKDTKAKISGYPLPVYISRAREITVGEIFIPVRPMGKEEVCEDLDVSDSSHVVWKMSGSFASLQ</sequence>
<dbReference type="InterPro" id="IPR041228">
    <property type="entry name" value="Dynein_C"/>
</dbReference>
<dbReference type="InterPro" id="IPR041658">
    <property type="entry name" value="AAA_lid_11"/>
</dbReference>
<proteinExistence type="predicted"/>
<dbReference type="InterPro" id="IPR027417">
    <property type="entry name" value="P-loop_NTPase"/>
</dbReference>